<dbReference type="EMBL" id="JANAVB010039624">
    <property type="protein sequence ID" value="KAJ6799551.1"/>
    <property type="molecule type" value="Genomic_DNA"/>
</dbReference>
<keyword evidence="2" id="KW-1185">Reference proteome</keyword>
<evidence type="ECO:0000313" key="2">
    <source>
        <dbReference type="Proteomes" id="UP001140949"/>
    </source>
</evidence>
<reference evidence="1" key="1">
    <citation type="journal article" date="2023" name="GigaByte">
        <title>Genome assembly of the bearded iris, Iris pallida Lam.</title>
        <authorList>
            <person name="Bruccoleri R.E."/>
            <person name="Oakeley E.J."/>
            <person name="Faust A.M.E."/>
            <person name="Altorfer M."/>
            <person name="Dessus-Babus S."/>
            <person name="Burckhardt D."/>
            <person name="Oertli M."/>
            <person name="Naumann U."/>
            <person name="Petersen F."/>
            <person name="Wong J."/>
        </authorList>
    </citation>
    <scope>NUCLEOTIDE SEQUENCE</scope>
    <source>
        <strain evidence="1">GSM-AAB239-AS_SAM_17_03QT</strain>
    </source>
</reference>
<gene>
    <name evidence="1" type="ORF">M6B38_207115</name>
</gene>
<dbReference type="Proteomes" id="UP001140949">
    <property type="component" value="Unassembled WGS sequence"/>
</dbReference>
<reference evidence="1" key="2">
    <citation type="submission" date="2023-04" db="EMBL/GenBank/DDBJ databases">
        <authorList>
            <person name="Bruccoleri R.E."/>
            <person name="Oakeley E.J."/>
            <person name="Faust A.-M."/>
            <person name="Dessus-Babus S."/>
            <person name="Altorfer M."/>
            <person name="Burckhardt D."/>
            <person name="Oertli M."/>
            <person name="Naumann U."/>
            <person name="Petersen F."/>
            <person name="Wong J."/>
        </authorList>
    </citation>
    <scope>NUCLEOTIDE SEQUENCE</scope>
    <source>
        <strain evidence="1">GSM-AAB239-AS_SAM_17_03QT</strain>
        <tissue evidence="1">Leaf</tissue>
    </source>
</reference>
<sequence length="94" mass="9958">MPSLTGAKRGCWDGSSGSHLDVGTSAGPSGISVSVALLMEPVSEDLLRLNNNLKTVSYKGMTDVCGLRNVVYAFGFCCSRLGMDQLSYYTSEAL</sequence>
<accession>A0AAX6E6E5</accession>
<name>A0AAX6E6E5_IRIPA</name>
<organism evidence="1 2">
    <name type="scientific">Iris pallida</name>
    <name type="common">Sweet iris</name>
    <dbReference type="NCBI Taxonomy" id="29817"/>
    <lineage>
        <taxon>Eukaryota</taxon>
        <taxon>Viridiplantae</taxon>
        <taxon>Streptophyta</taxon>
        <taxon>Embryophyta</taxon>
        <taxon>Tracheophyta</taxon>
        <taxon>Spermatophyta</taxon>
        <taxon>Magnoliopsida</taxon>
        <taxon>Liliopsida</taxon>
        <taxon>Asparagales</taxon>
        <taxon>Iridaceae</taxon>
        <taxon>Iridoideae</taxon>
        <taxon>Irideae</taxon>
        <taxon>Iris</taxon>
    </lineage>
</organism>
<comment type="caution">
    <text evidence="1">The sequence shown here is derived from an EMBL/GenBank/DDBJ whole genome shotgun (WGS) entry which is preliminary data.</text>
</comment>
<proteinExistence type="predicted"/>
<dbReference type="AlphaFoldDB" id="A0AAX6E6E5"/>
<evidence type="ECO:0000313" key="1">
    <source>
        <dbReference type="EMBL" id="KAJ6799551.1"/>
    </source>
</evidence>
<protein>
    <submittedName>
        <fullName evidence="1">Solanesyl-diphosphate synthase 3, chloroplastic</fullName>
    </submittedName>
</protein>